<dbReference type="Proteomes" id="UP000254072">
    <property type="component" value="Unassembled WGS sequence"/>
</dbReference>
<gene>
    <name evidence="1" type="ORF">NCTC11157_02553</name>
</gene>
<organism evidence="1 2">
    <name type="scientific">Prevotella disiens</name>
    <dbReference type="NCBI Taxonomy" id="28130"/>
    <lineage>
        <taxon>Bacteria</taxon>
        <taxon>Pseudomonadati</taxon>
        <taxon>Bacteroidota</taxon>
        <taxon>Bacteroidia</taxon>
        <taxon>Bacteroidales</taxon>
        <taxon>Prevotellaceae</taxon>
        <taxon>Prevotella</taxon>
    </lineage>
</organism>
<dbReference type="EMBL" id="UGTL01000002">
    <property type="protein sequence ID" value="SUB97756.1"/>
    <property type="molecule type" value="Genomic_DNA"/>
</dbReference>
<dbReference type="AlphaFoldDB" id="A0A379EFQ1"/>
<sequence length="44" mass="5217">MCTRKKDVEKLSCGFEDNEKKKKYANFFICKPKTAYFEGKNKGY</sequence>
<protein>
    <submittedName>
        <fullName evidence="1">Uncharacterized protein</fullName>
    </submittedName>
</protein>
<accession>A0A379EFQ1</accession>
<evidence type="ECO:0000313" key="2">
    <source>
        <dbReference type="Proteomes" id="UP000254072"/>
    </source>
</evidence>
<name>A0A379EFQ1_9BACT</name>
<proteinExistence type="predicted"/>
<reference evidence="1 2" key="1">
    <citation type="submission" date="2018-06" db="EMBL/GenBank/DDBJ databases">
        <authorList>
            <consortium name="Pathogen Informatics"/>
            <person name="Doyle S."/>
        </authorList>
    </citation>
    <scope>NUCLEOTIDE SEQUENCE [LARGE SCALE GENOMIC DNA]</scope>
    <source>
        <strain evidence="1 2">NCTC11157</strain>
    </source>
</reference>
<evidence type="ECO:0000313" key="1">
    <source>
        <dbReference type="EMBL" id="SUB97756.1"/>
    </source>
</evidence>